<keyword evidence="2" id="KW-0479">Metal-binding</keyword>
<comment type="similarity">
    <text evidence="1">Belongs to the TfdA dioxygenase family.</text>
</comment>
<feature type="domain" description="TauD/TfdA-like" evidence="6">
    <location>
        <begin position="6"/>
        <end position="289"/>
    </location>
</feature>
<dbReference type="EMBL" id="JBBHJY010000010">
    <property type="protein sequence ID" value="MEJ6011749.1"/>
    <property type="molecule type" value="Genomic_DNA"/>
</dbReference>
<evidence type="ECO:0000313" key="8">
    <source>
        <dbReference type="Proteomes" id="UP001379235"/>
    </source>
</evidence>
<keyword evidence="3 7" id="KW-0223">Dioxygenase</keyword>
<dbReference type="SUPFAM" id="SSF51197">
    <property type="entry name" value="Clavaminate synthase-like"/>
    <property type="match status" value="1"/>
</dbReference>
<keyword evidence="5" id="KW-0408">Iron</keyword>
<dbReference type="InterPro" id="IPR003819">
    <property type="entry name" value="TauD/TfdA-like"/>
</dbReference>
<dbReference type="PANTHER" id="PTHR43779">
    <property type="entry name" value="DIOXYGENASE RV0097-RELATED"/>
    <property type="match status" value="1"/>
</dbReference>
<dbReference type="Pfam" id="PF02668">
    <property type="entry name" value="TauD"/>
    <property type="match status" value="1"/>
</dbReference>
<dbReference type="Proteomes" id="UP001379235">
    <property type="component" value="Unassembled WGS sequence"/>
</dbReference>
<dbReference type="EC" id="1.14.11.-" evidence="7"/>
<keyword evidence="8" id="KW-1185">Reference proteome</keyword>
<dbReference type="InterPro" id="IPR051178">
    <property type="entry name" value="TfdA_dioxygenase"/>
</dbReference>
<keyword evidence="4 7" id="KW-0560">Oxidoreductase</keyword>
<reference evidence="7 8" key="1">
    <citation type="submission" date="2024-03" db="EMBL/GenBank/DDBJ databases">
        <authorList>
            <person name="Jo J.-H."/>
        </authorList>
    </citation>
    <scope>NUCLEOTIDE SEQUENCE [LARGE SCALE GENOMIC DNA]</scope>
    <source>
        <strain evidence="7 8">AS3R-12</strain>
    </source>
</reference>
<accession>A0ABU8SCQ8</accession>
<evidence type="ECO:0000256" key="3">
    <source>
        <dbReference type="ARBA" id="ARBA00022964"/>
    </source>
</evidence>
<dbReference type="PANTHER" id="PTHR43779:SF3">
    <property type="entry name" value="(3R)-3-[(CARBOXYMETHYL)AMINO]FATTY ACID OXYGENASE_DECARBOXYLASE"/>
    <property type="match status" value="1"/>
</dbReference>
<protein>
    <submittedName>
        <fullName evidence="7">TauD/TfdA family dioxygenase</fullName>
        <ecNumber evidence="7">1.14.11.-</ecNumber>
    </submittedName>
</protein>
<gene>
    <name evidence="7" type="ORF">WG900_17695</name>
</gene>
<evidence type="ECO:0000313" key="7">
    <source>
        <dbReference type="EMBL" id="MEJ6011749.1"/>
    </source>
</evidence>
<dbReference type="InterPro" id="IPR042098">
    <property type="entry name" value="TauD-like_sf"/>
</dbReference>
<proteinExistence type="inferred from homology"/>
<dbReference type="GO" id="GO:0051213">
    <property type="term" value="F:dioxygenase activity"/>
    <property type="evidence" value="ECO:0007669"/>
    <property type="project" value="UniProtKB-KW"/>
</dbReference>
<evidence type="ECO:0000256" key="2">
    <source>
        <dbReference type="ARBA" id="ARBA00022723"/>
    </source>
</evidence>
<evidence type="ECO:0000256" key="1">
    <source>
        <dbReference type="ARBA" id="ARBA00005896"/>
    </source>
</evidence>
<name>A0ABU8SCQ8_9SPHN</name>
<sequence>MSAIKVRPLADDLPFGARITGVTQANSTDGDVRAEINAVFEDRGMIVFEDMEPSNAMQVALSKVFGELEGHALSDVPMADDHVPGMTDFDYQDVFEVDGKEVSGWIPWHIDACYAEKLNRGGILRAITISPEGGMTGFADGIQLYKAIDPALRDRFEDLNIVYHSFLMFHNLKFGRPKSYNGIKVRQMITDMVEATRNVPRSVHPAIWTRATGEKVLHVSPWQAAGIEGMETPEGDALLEELIAEMNAKMATYFHTWRPTDMVIWDNWRFMHSASGNPPQYPRRMQRTTIKGDYGLGRLEIPGSVAPIGVDV</sequence>
<organism evidence="7 8">
    <name type="scientific">Novosphingobium aquae</name>
    <dbReference type="NCBI Taxonomy" id="3133435"/>
    <lineage>
        <taxon>Bacteria</taxon>
        <taxon>Pseudomonadati</taxon>
        <taxon>Pseudomonadota</taxon>
        <taxon>Alphaproteobacteria</taxon>
        <taxon>Sphingomonadales</taxon>
        <taxon>Sphingomonadaceae</taxon>
        <taxon>Novosphingobium</taxon>
    </lineage>
</organism>
<evidence type="ECO:0000256" key="5">
    <source>
        <dbReference type="ARBA" id="ARBA00023004"/>
    </source>
</evidence>
<evidence type="ECO:0000259" key="6">
    <source>
        <dbReference type="Pfam" id="PF02668"/>
    </source>
</evidence>
<comment type="caution">
    <text evidence="7">The sequence shown here is derived from an EMBL/GenBank/DDBJ whole genome shotgun (WGS) entry which is preliminary data.</text>
</comment>
<dbReference type="Gene3D" id="3.60.130.10">
    <property type="entry name" value="Clavaminate synthase-like"/>
    <property type="match status" value="1"/>
</dbReference>
<dbReference type="RefSeq" id="WP_339969274.1">
    <property type="nucleotide sequence ID" value="NZ_JBBHJY010000010.1"/>
</dbReference>
<evidence type="ECO:0000256" key="4">
    <source>
        <dbReference type="ARBA" id="ARBA00023002"/>
    </source>
</evidence>